<dbReference type="Pfam" id="PF08311">
    <property type="entry name" value="Mad3_BUB1_I"/>
    <property type="match status" value="1"/>
</dbReference>
<dbReference type="GO" id="GO:0005524">
    <property type="term" value="F:ATP binding"/>
    <property type="evidence" value="ECO:0007669"/>
    <property type="project" value="UniProtKB-UniRule"/>
</dbReference>
<dbReference type="Gene3D" id="1.25.40.430">
    <property type="match status" value="1"/>
</dbReference>
<evidence type="ECO:0000256" key="1">
    <source>
        <dbReference type="ARBA" id="ARBA00004629"/>
    </source>
</evidence>
<dbReference type="EMBL" id="VYZN01000064">
    <property type="protein sequence ID" value="KAE9525136.1"/>
    <property type="molecule type" value="Genomic_DNA"/>
</dbReference>
<dbReference type="InterPro" id="IPR017441">
    <property type="entry name" value="Protein_kinase_ATP_BS"/>
</dbReference>
<dbReference type="SUPFAM" id="SSF56112">
    <property type="entry name" value="Protein kinase-like (PK-like)"/>
    <property type="match status" value="1"/>
</dbReference>
<evidence type="ECO:0000256" key="7">
    <source>
        <dbReference type="PROSITE-ProRule" id="PRU10141"/>
    </source>
</evidence>
<organism evidence="11 12">
    <name type="scientific">Aphis glycines</name>
    <name type="common">Soybean aphid</name>
    <dbReference type="NCBI Taxonomy" id="307491"/>
    <lineage>
        <taxon>Eukaryota</taxon>
        <taxon>Metazoa</taxon>
        <taxon>Ecdysozoa</taxon>
        <taxon>Arthropoda</taxon>
        <taxon>Hexapoda</taxon>
        <taxon>Insecta</taxon>
        <taxon>Pterygota</taxon>
        <taxon>Neoptera</taxon>
        <taxon>Paraneoptera</taxon>
        <taxon>Hemiptera</taxon>
        <taxon>Sternorrhyncha</taxon>
        <taxon>Aphidomorpha</taxon>
        <taxon>Aphidoidea</taxon>
        <taxon>Aphididae</taxon>
        <taxon>Aphidini</taxon>
        <taxon>Aphis</taxon>
        <taxon>Aphis</taxon>
    </lineage>
</organism>
<dbReference type="GO" id="GO:0032991">
    <property type="term" value="C:protein-containing complex"/>
    <property type="evidence" value="ECO:0007669"/>
    <property type="project" value="UniProtKB-ARBA"/>
</dbReference>
<dbReference type="InterPro" id="IPR011009">
    <property type="entry name" value="Kinase-like_dom_sf"/>
</dbReference>
<dbReference type="GO" id="GO:0005634">
    <property type="term" value="C:nucleus"/>
    <property type="evidence" value="ECO:0007669"/>
    <property type="project" value="TreeGrafter"/>
</dbReference>
<dbReference type="InterPro" id="IPR013212">
    <property type="entry name" value="Mad3/Bub1_I"/>
</dbReference>
<dbReference type="GO" id="GO:0007094">
    <property type="term" value="P:mitotic spindle assembly checkpoint signaling"/>
    <property type="evidence" value="ECO:0007669"/>
    <property type="project" value="InterPro"/>
</dbReference>
<evidence type="ECO:0000256" key="3">
    <source>
        <dbReference type="ARBA" id="ARBA00022741"/>
    </source>
</evidence>
<dbReference type="OrthoDB" id="248495at2759"/>
<evidence type="ECO:0000256" key="8">
    <source>
        <dbReference type="SAM" id="MobiDB-lite"/>
    </source>
</evidence>
<feature type="region of interest" description="Disordered" evidence="8">
    <location>
        <begin position="778"/>
        <end position="809"/>
    </location>
</feature>
<dbReference type="SMART" id="SM00777">
    <property type="entry name" value="Mad3_BUB1_I"/>
    <property type="match status" value="1"/>
</dbReference>
<feature type="region of interest" description="Disordered" evidence="8">
    <location>
        <begin position="592"/>
        <end position="615"/>
    </location>
</feature>
<feature type="region of interest" description="Disordered" evidence="8">
    <location>
        <begin position="840"/>
        <end position="860"/>
    </location>
</feature>
<proteinExistence type="predicted"/>
<comment type="caution">
    <text evidence="11">The sequence shown here is derived from an EMBL/GenBank/DDBJ whole genome shotgun (WGS) entry which is preliminary data.</text>
</comment>
<feature type="domain" description="BUB1 N-terminal" evidence="10">
    <location>
        <begin position="66"/>
        <end position="227"/>
    </location>
</feature>
<evidence type="ECO:0000313" key="12">
    <source>
        <dbReference type="Proteomes" id="UP000475862"/>
    </source>
</evidence>
<keyword evidence="5 7" id="KW-0067">ATP-binding</keyword>
<evidence type="ECO:0000259" key="10">
    <source>
        <dbReference type="PROSITE" id="PS51489"/>
    </source>
</evidence>
<feature type="domain" description="Protein kinase" evidence="9">
    <location>
        <begin position="964"/>
        <end position="1250"/>
    </location>
</feature>
<dbReference type="InterPro" id="IPR015661">
    <property type="entry name" value="Bub1/Mad3"/>
</dbReference>
<keyword evidence="2" id="KW-0158">Chromosome</keyword>
<accession>A0A6G0T3C2</accession>
<protein>
    <recommendedName>
        <fullName evidence="13">Protein kinase domain-containing protein</fullName>
    </recommendedName>
</protein>
<evidence type="ECO:0008006" key="13">
    <source>
        <dbReference type="Google" id="ProtNLM"/>
    </source>
</evidence>
<dbReference type="GO" id="GO:0004672">
    <property type="term" value="F:protein kinase activity"/>
    <property type="evidence" value="ECO:0007669"/>
    <property type="project" value="InterPro"/>
</dbReference>
<dbReference type="PROSITE" id="PS50011">
    <property type="entry name" value="PROTEIN_KINASE_DOM"/>
    <property type="match status" value="1"/>
</dbReference>
<evidence type="ECO:0000256" key="4">
    <source>
        <dbReference type="ARBA" id="ARBA00022838"/>
    </source>
</evidence>
<dbReference type="PANTHER" id="PTHR14030:SF4">
    <property type="entry name" value="BUB1 KINASE, ISOFORM A-RELATED"/>
    <property type="match status" value="1"/>
</dbReference>
<feature type="binding site" evidence="7">
    <location>
        <position position="994"/>
    </location>
    <ligand>
        <name>ATP</name>
        <dbReference type="ChEBI" id="CHEBI:30616"/>
    </ligand>
</feature>
<reference evidence="11 12" key="1">
    <citation type="submission" date="2019-08" db="EMBL/GenBank/DDBJ databases">
        <title>The genome of the soybean aphid Biotype 1, its phylome, world population structure and adaptation to the North American continent.</title>
        <authorList>
            <person name="Giordano R."/>
            <person name="Donthu R.K."/>
            <person name="Hernandez A.G."/>
            <person name="Wright C.L."/>
            <person name="Zimin A.V."/>
        </authorList>
    </citation>
    <scope>NUCLEOTIDE SEQUENCE [LARGE SCALE GENOMIC DNA]</scope>
    <source>
        <tissue evidence="11">Whole aphids</tissue>
    </source>
</reference>
<dbReference type="GO" id="GO:0051754">
    <property type="term" value="P:meiotic sister chromatid cohesion, centromeric"/>
    <property type="evidence" value="ECO:0007669"/>
    <property type="project" value="TreeGrafter"/>
</dbReference>
<gene>
    <name evidence="11" type="ORF">AGLY_014550</name>
</gene>
<evidence type="ECO:0000313" key="11">
    <source>
        <dbReference type="EMBL" id="KAE9525136.1"/>
    </source>
</evidence>
<evidence type="ECO:0000256" key="6">
    <source>
        <dbReference type="ARBA" id="ARBA00023328"/>
    </source>
</evidence>
<dbReference type="Proteomes" id="UP000475862">
    <property type="component" value="Unassembled WGS sequence"/>
</dbReference>
<keyword evidence="12" id="KW-1185">Reference proteome</keyword>
<evidence type="ECO:0000256" key="5">
    <source>
        <dbReference type="ARBA" id="ARBA00022840"/>
    </source>
</evidence>
<dbReference type="InterPro" id="IPR000719">
    <property type="entry name" value="Prot_kinase_dom"/>
</dbReference>
<dbReference type="Pfam" id="PF00069">
    <property type="entry name" value="Pkinase"/>
    <property type="match status" value="1"/>
</dbReference>
<keyword evidence="3 7" id="KW-0547">Nucleotide-binding</keyword>
<dbReference type="GO" id="GO:0000776">
    <property type="term" value="C:kinetochore"/>
    <property type="evidence" value="ECO:0007669"/>
    <property type="project" value="UniProtKB-KW"/>
</dbReference>
<evidence type="ECO:0000259" key="9">
    <source>
        <dbReference type="PROSITE" id="PS50011"/>
    </source>
</evidence>
<dbReference type="PROSITE" id="PS00108">
    <property type="entry name" value="PROTEIN_KINASE_ST"/>
    <property type="match status" value="1"/>
</dbReference>
<dbReference type="PANTHER" id="PTHR14030">
    <property type="entry name" value="MITOTIC CHECKPOINT SERINE/THREONINE-PROTEIN KINASE BUB1"/>
    <property type="match status" value="1"/>
</dbReference>
<dbReference type="FunFam" id="1.25.40.430:FF:000003">
    <property type="entry name" value="Checkpoint serine/threonine-protein kinase BUB1"/>
    <property type="match status" value="1"/>
</dbReference>
<evidence type="ECO:0000256" key="2">
    <source>
        <dbReference type="ARBA" id="ARBA00022454"/>
    </source>
</evidence>
<dbReference type="PROSITE" id="PS00107">
    <property type="entry name" value="PROTEIN_KINASE_ATP"/>
    <property type="match status" value="1"/>
</dbReference>
<dbReference type="PROSITE" id="PS51489">
    <property type="entry name" value="BUB1_N"/>
    <property type="match status" value="1"/>
</dbReference>
<dbReference type="InterPro" id="IPR008271">
    <property type="entry name" value="Ser/Thr_kinase_AS"/>
</dbReference>
<dbReference type="SMART" id="SM00220">
    <property type="entry name" value="S_TKc"/>
    <property type="match status" value="1"/>
</dbReference>
<keyword evidence="6" id="KW-0137">Centromere</keyword>
<sequence>MITDTEILPITEKTMNTVDTSDALDLTKENIRPLRQGRKPIQLETALQAQSNLEIQQKLNKEKEKYEHAIRTYEGDDPLAPHFEYMKWLEQIYLKHGPESNLMPLIEETVQKFKNDAKYKQDPRFITILINFIENQSNAIELYQTVYNQGIGTMCALFYRAWAELLDRYNDFKRVDQIFLLGIKAKAEPVEELEQAHLQFQLSVARRMLNGQISNDDDKNQEPEKRHAFNVLKKSETHSGVRHGFGGVIGKVPQTNNANGKNTVLKIFEDKDENGLLGIATNNCDLAQKGLNKENTVKPGPWTKPKKTRSKVPKPVSTIDFEVHQDNLECVTKLPGITVPNALRSIKGNTNLSCPVAVFEPPDPTKRPMYCKDKVYAAGRDVQLEEIRYEIYLKQEKENQLSKEKQHPFGGSTKCQTKEKIEKPLKKVILPEDNKEFKVPLPQRNNEPDSLSQSVTVNTRVAIDLVQQMWNSPCADKDEESDLISRDRKPISSFDAFEEVDNIKCCPSDFLVYEDNKTPIDNKVFKIQQKEVVKNQEDFYVYTDDNIQEKVFKEPTVFVDYNDENQVYIDKNDENNGKGFKIPDVYVDNDENASSKKSSKMNQFMGQKGTSSIKKGSKIEMKNEKIQQKVVKNLGDFYVYTDDDQGTQKEPVFVDHNDKNCVEKNEIQVYIDKNDENNGNGLKIPDVYVDNDENDGNGFKTKDVYVDNDEKNGKGFKIPDVYVDNDENVFSKKSSKVNKFMGQKGSSSIKNGSKLELKYDKNSKQPIKIPKYQVYEDESYDTNNTGKQVDKTKENSINPSNEGKSPIKKIPNIEVNDDDITCSTKAFAFLLSSSTPLAPGRTKTNSVIENQQQPQTKIESNKNKETEEFQLGKNLSMILEASKERNSSTSSGIISSSVTKAEQQSSIDFVFKSDSINPFDDELITKLLQRVIKFPNEHHKSGYIEQESDLPIMRSEFKLGPNKMTLINEIGKGSYARVVKVKSDGENAVERALKIQKPACAWEWYISKEIKHRLKDSEKVLSYFINMDQMFVFKNGSIISMEFATHGTLLSVVLAYKVAMNRSIPITVGALLILQVTSALKYLHQCQIIHGDLKPDNVIIKTLPNECDQPCVQLIDFGRSIDMTLFPPDTTFTHTVKTADFICHEMREKLPWTYQTDYFGLAGIIYMVLMSDYMKTQKIRKLWVPLKPFPRYIDKELWGTMLSMLLNIESCKKLPSLDEIIRKLNKYLSMQQKVVLRHNFTSLKNALKKN</sequence>
<feature type="compositionally biased region" description="Polar residues" evidence="8">
    <location>
        <begin position="840"/>
        <end position="858"/>
    </location>
</feature>
<dbReference type="Gene3D" id="1.10.510.10">
    <property type="entry name" value="Transferase(Phosphotransferase) domain 1"/>
    <property type="match status" value="1"/>
</dbReference>
<keyword evidence="4" id="KW-0995">Kinetochore</keyword>
<comment type="subcellular location">
    <subcellularLocation>
        <location evidence="1">Chromosome</location>
        <location evidence="1">Centromere</location>
        <location evidence="1">Kinetochore</location>
    </subcellularLocation>
</comment>
<dbReference type="AlphaFoldDB" id="A0A6G0T3C2"/>
<name>A0A6G0T3C2_APHGL</name>